<dbReference type="AlphaFoldDB" id="A0A1U9NIU5"/>
<dbReference type="KEGG" id="alus:STSP2_00992"/>
<protein>
    <submittedName>
        <fullName evidence="1">Uncharacterized protein</fullName>
    </submittedName>
</protein>
<dbReference type="EMBL" id="CP019791">
    <property type="protein sequence ID" value="AQT67841.1"/>
    <property type="molecule type" value="Genomic_DNA"/>
</dbReference>
<organism evidence="1 4">
    <name type="scientific">Anaerohalosphaera lusitana</name>
    <dbReference type="NCBI Taxonomy" id="1936003"/>
    <lineage>
        <taxon>Bacteria</taxon>
        <taxon>Pseudomonadati</taxon>
        <taxon>Planctomycetota</taxon>
        <taxon>Phycisphaerae</taxon>
        <taxon>Sedimentisphaerales</taxon>
        <taxon>Anaerohalosphaeraceae</taxon>
        <taxon>Anaerohalosphaera</taxon>
    </lineage>
</organism>
<proteinExistence type="predicted"/>
<accession>A0A1U9NIU5</accession>
<dbReference type="KEGG" id="alus:STSP2_01947"/>
<dbReference type="EMBL" id="CP019791">
    <property type="protein sequence ID" value="AQT68806.1"/>
    <property type="molecule type" value="Genomic_DNA"/>
</dbReference>
<sequence length="113" mass="12382">MREPYNEGLASHIGPESCGWVGNDTSEALTGVHAGRVLSRVSSCVTDRSADAVETVGRQYWIRRYRKAYSDSARSKTPCTHGNSLHRNWEILCSALSKESGKVRTANPEGATQ</sequence>
<reference evidence="4" key="1">
    <citation type="submission" date="2017-02" db="EMBL/GenBank/DDBJ databases">
        <title>Comparative genomics and description of representatives of a novel lineage of planctomycetes thriving in anoxic sediments.</title>
        <authorList>
            <person name="Spring S."/>
            <person name="Bunk B."/>
            <person name="Sproer C."/>
        </authorList>
    </citation>
    <scope>NUCLEOTIDE SEQUENCE [LARGE SCALE GENOMIC DNA]</scope>
    <source>
        <strain evidence="4">ST-NAGAB-D1</strain>
    </source>
</reference>
<dbReference type="KEGG" id="alus:STSP2_01981"/>
<gene>
    <name evidence="1" type="ORF">STSP2_00992</name>
    <name evidence="2" type="ORF">STSP2_01947</name>
    <name evidence="3" type="ORF">STSP2_01981</name>
</gene>
<reference evidence="1" key="2">
    <citation type="submission" date="2017-02" db="EMBL/GenBank/DDBJ databases">
        <title>Comparative genomics and description of representatives of a novel lineage of planctomycetes thriving in anoxic sediments.</title>
        <authorList>
            <person name="Spring S."/>
            <person name="Bunk B."/>
            <person name="Sproer C."/>
            <person name="Klenk H.-P."/>
        </authorList>
    </citation>
    <scope>NUCLEOTIDE SEQUENCE [LARGE SCALE GENOMIC DNA]</scope>
    <source>
        <strain evidence="1">ST-NAGAB-D1</strain>
    </source>
</reference>
<evidence type="ECO:0000313" key="4">
    <source>
        <dbReference type="Proteomes" id="UP000189674"/>
    </source>
</evidence>
<evidence type="ECO:0000313" key="2">
    <source>
        <dbReference type="EMBL" id="AQT68775.1"/>
    </source>
</evidence>
<evidence type="ECO:0000313" key="1">
    <source>
        <dbReference type="EMBL" id="AQT67841.1"/>
    </source>
</evidence>
<dbReference type="Proteomes" id="UP000189674">
    <property type="component" value="Chromosome"/>
</dbReference>
<keyword evidence="4" id="KW-1185">Reference proteome</keyword>
<name>A0A1U9NIU5_9BACT</name>
<dbReference type="STRING" id="1936003.STSP2_00992"/>
<dbReference type="EMBL" id="CP019791">
    <property type="protein sequence ID" value="AQT68775.1"/>
    <property type="molecule type" value="Genomic_DNA"/>
</dbReference>
<evidence type="ECO:0000313" key="3">
    <source>
        <dbReference type="EMBL" id="AQT68806.1"/>
    </source>
</evidence>